<dbReference type="SMART" id="SM00331">
    <property type="entry name" value="PP2C_SIG"/>
    <property type="match status" value="1"/>
</dbReference>
<dbReference type="SUPFAM" id="SSF81606">
    <property type="entry name" value="PP2C-like"/>
    <property type="match status" value="1"/>
</dbReference>
<evidence type="ECO:0000313" key="3">
    <source>
        <dbReference type="EMBL" id="MPM54309.1"/>
    </source>
</evidence>
<evidence type="ECO:0000259" key="2">
    <source>
        <dbReference type="SMART" id="SM00331"/>
    </source>
</evidence>
<dbReference type="InterPro" id="IPR036457">
    <property type="entry name" value="PPM-type-like_dom_sf"/>
</dbReference>
<evidence type="ECO:0000256" key="1">
    <source>
        <dbReference type="ARBA" id="ARBA00022801"/>
    </source>
</evidence>
<gene>
    <name evidence="3" type="ORF">SDC9_101087</name>
</gene>
<dbReference type="PANTHER" id="PTHR43156">
    <property type="entry name" value="STAGE II SPORULATION PROTEIN E-RELATED"/>
    <property type="match status" value="1"/>
</dbReference>
<dbReference type="GO" id="GO:0016791">
    <property type="term" value="F:phosphatase activity"/>
    <property type="evidence" value="ECO:0007669"/>
    <property type="project" value="TreeGrafter"/>
</dbReference>
<dbReference type="PANTHER" id="PTHR43156:SF2">
    <property type="entry name" value="STAGE II SPORULATION PROTEIN E"/>
    <property type="match status" value="1"/>
</dbReference>
<dbReference type="AlphaFoldDB" id="A0A645AMC4"/>
<keyword evidence="1" id="KW-0378">Hydrolase</keyword>
<protein>
    <recommendedName>
        <fullName evidence="2">PPM-type phosphatase domain-containing protein</fullName>
    </recommendedName>
</protein>
<name>A0A645AMC4_9ZZZZ</name>
<organism evidence="3">
    <name type="scientific">bioreactor metagenome</name>
    <dbReference type="NCBI Taxonomy" id="1076179"/>
    <lineage>
        <taxon>unclassified sequences</taxon>
        <taxon>metagenomes</taxon>
        <taxon>ecological metagenomes</taxon>
    </lineage>
</organism>
<comment type="caution">
    <text evidence="3">The sequence shown here is derived from an EMBL/GenBank/DDBJ whole genome shotgun (WGS) entry which is preliminary data.</text>
</comment>
<reference evidence="3" key="1">
    <citation type="submission" date="2019-08" db="EMBL/GenBank/DDBJ databases">
        <authorList>
            <person name="Kucharzyk K."/>
            <person name="Murdoch R.W."/>
            <person name="Higgins S."/>
            <person name="Loffler F."/>
        </authorList>
    </citation>
    <scope>NUCLEOTIDE SEQUENCE</scope>
</reference>
<dbReference type="Pfam" id="PF07228">
    <property type="entry name" value="SpoIIE"/>
    <property type="match status" value="1"/>
</dbReference>
<proteinExistence type="predicted"/>
<dbReference type="EMBL" id="VSSQ01014741">
    <property type="protein sequence ID" value="MPM54309.1"/>
    <property type="molecule type" value="Genomic_DNA"/>
</dbReference>
<feature type="domain" description="PPM-type phosphatase" evidence="2">
    <location>
        <begin position="13"/>
        <end position="236"/>
    </location>
</feature>
<sequence length="401" mass="45214">MNEPFAESNEKFFIEISYSQHYKNGQIVSGDTFMSKKIKDETRFVAVLSDGLGSGIKANVLSTLTASMAVNYREQHKPLVESLISIMDTLPKDSKKNIAYATCSIIDIDYSGEANIVEYDNPEFILLRENKHIEPRKKSIKLDTKQGERVLLNSQLMLFKGDRLIFVSDGVTQSGLGMRNLAMGWERSKVIEFVSDYVTKHPDVSAKDLSKVVMQKALHNDIFKAKDDITCAVVYLRAPRKLLICSGPPFDEKQDAYMAELFDKYPGKKLISGGTTAHILARELNRKVTGDGRQAIKTNLPTTARMDGAELVTEGILTLGHLADLIQGFKEDQPIEESPAAEILRLICESDIIDFLVGTRINEAHYDPTLPVEMEIRRNLIRRLKVLIEDKLMKKVRIKYI</sequence>
<dbReference type="Gene3D" id="3.60.40.10">
    <property type="entry name" value="PPM-type phosphatase domain"/>
    <property type="match status" value="1"/>
</dbReference>
<dbReference type="InterPro" id="IPR052016">
    <property type="entry name" value="Bact_Sigma-Reg"/>
</dbReference>
<dbReference type="InterPro" id="IPR001932">
    <property type="entry name" value="PPM-type_phosphatase-like_dom"/>
</dbReference>
<accession>A0A645AMC4</accession>